<reference evidence="1 2" key="1">
    <citation type="submission" date="2015-09" db="EMBL/GenBank/DDBJ databases">
        <authorList>
            <consortium name="Pathogen Informatics"/>
        </authorList>
    </citation>
    <scope>NUCLEOTIDE SEQUENCE [LARGE SCALE GENOMIC DNA]</scope>
    <source>
        <strain evidence="1 2">2789STDY5834946</strain>
    </source>
</reference>
<evidence type="ECO:0000313" key="2">
    <source>
        <dbReference type="Proteomes" id="UP000095725"/>
    </source>
</evidence>
<dbReference type="EMBL" id="CZBL01000002">
    <property type="protein sequence ID" value="CUP70593.1"/>
    <property type="molecule type" value="Genomic_DNA"/>
</dbReference>
<dbReference type="Proteomes" id="UP000095725">
    <property type="component" value="Unassembled WGS sequence"/>
</dbReference>
<dbReference type="RefSeq" id="WP_082425888.1">
    <property type="nucleotide sequence ID" value="NZ_CZBL01000002.1"/>
</dbReference>
<protein>
    <submittedName>
        <fullName evidence="1">Uncharacterized protein</fullName>
    </submittedName>
</protein>
<name>A0A174QBK3_9BACE</name>
<gene>
    <name evidence="1" type="ORF">ERS852558_00828</name>
</gene>
<dbReference type="AlphaFoldDB" id="A0A174QBK3"/>
<organism evidence="1 2">
    <name type="scientific">Bacteroides caccae</name>
    <dbReference type="NCBI Taxonomy" id="47678"/>
    <lineage>
        <taxon>Bacteria</taxon>
        <taxon>Pseudomonadati</taxon>
        <taxon>Bacteroidota</taxon>
        <taxon>Bacteroidia</taxon>
        <taxon>Bacteroidales</taxon>
        <taxon>Bacteroidaceae</taxon>
        <taxon>Bacteroides</taxon>
    </lineage>
</organism>
<sequence length="110" mass="12814">MSAHSSVRVDCVAFAKCGVKSLSHCRRYRGEDNYCKGCTLIRRKPRNRKFDAGGREMKKCTHCGHYFYLNRFYVNTITSHGKKYRCLSSWCRMCMSQVNSERAKQKKGLT</sequence>
<proteinExistence type="predicted"/>
<accession>A0A174QBK3</accession>
<evidence type="ECO:0000313" key="1">
    <source>
        <dbReference type="EMBL" id="CUP70593.1"/>
    </source>
</evidence>